<reference evidence="1" key="1">
    <citation type="submission" date="2014-11" db="EMBL/GenBank/DDBJ databases">
        <authorList>
            <person name="Amaro Gonzalez C."/>
        </authorList>
    </citation>
    <scope>NUCLEOTIDE SEQUENCE</scope>
</reference>
<proteinExistence type="predicted"/>
<name>A0A0E9V9C9_ANGAN</name>
<organism evidence="1">
    <name type="scientific">Anguilla anguilla</name>
    <name type="common">European freshwater eel</name>
    <name type="synonym">Muraena anguilla</name>
    <dbReference type="NCBI Taxonomy" id="7936"/>
    <lineage>
        <taxon>Eukaryota</taxon>
        <taxon>Metazoa</taxon>
        <taxon>Chordata</taxon>
        <taxon>Craniata</taxon>
        <taxon>Vertebrata</taxon>
        <taxon>Euteleostomi</taxon>
        <taxon>Actinopterygii</taxon>
        <taxon>Neopterygii</taxon>
        <taxon>Teleostei</taxon>
        <taxon>Anguilliformes</taxon>
        <taxon>Anguillidae</taxon>
        <taxon>Anguilla</taxon>
    </lineage>
</organism>
<evidence type="ECO:0000313" key="1">
    <source>
        <dbReference type="EMBL" id="JAH74652.1"/>
    </source>
</evidence>
<accession>A0A0E9V9C9</accession>
<reference evidence="1" key="2">
    <citation type="journal article" date="2015" name="Fish Shellfish Immunol.">
        <title>Early steps in the European eel (Anguilla anguilla)-Vibrio vulnificus interaction in the gills: Role of the RtxA13 toxin.</title>
        <authorList>
            <person name="Callol A."/>
            <person name="Pajuelo D."/>
            <person name="Ebbesson L."/>
            <person name="Teles M."/>
            <person name="MacKenzie S."/>
            <person name="Amaro C."/>
        </authorList>
    </citation>
    <scope>NUCLEOTIDE SEQUENCE</scope>
</reference>
<dbReference type="EMBL" id="GBXM01033925">
    <property type="protein sequence ID" value="JAH74652.1"/>
    <property type="molecule type" value="Transcribed_RNA"/>
</dbReference>
<dbReference type="AlphaFoldDB" id="A0A0E9V9C9"/>
<sequence length="35" mass="3917">MLFIPVQCLLGLDFIVQPLFYADCLTTRGLLTGFP</sequence>
<protein>
    <submittedName>
        <fullName evidence="1">Uncharacterized protein</fullName>
    </submittedName>
</protein>